<evidence type="ECO:0000256" key="1">
    <source>
        <dbReference type="SAM" id="SignalP"/>
    </source>
</evidence>
<dbReference type="AlphaFoldDB" id="A0A067SSU3"/>
<proteinExistence type="predicted"/>
<dbReference type="OrthoDB" id="2841294at2759"/>
<organism evidence="2 3">
    <name type="scientific">Galerina marginata (strain CBS 339.88)</name>
    <dbReference type="NCBI Taxonomy" id="685588"/>
    <lineage>
        <taxon>Eukaryota</taxon>
        <taxon>Fungi</taxon>
        <taxon>Dikarya</taxon>
        <taxon>Basidiomycota</taxon>
        <taxon>Agaricomycotina</taxon>
        <taxon>Agaricomycetes</taxon>
        <taxon>Agaricomycetidae</taxon>
        <taxon>Agaricales</taxon>
        <taxon>Agaricineae</taxon>
        <taxon>Strophariaceae</taxon>
        <taxon>Galerina</taxon>
    </lineage>
</organism>
<reference evidence="3" key="1">
    <citation type="journal article" date="2014" name="Proc. Natl. Acad. Sci. U.S.A.">
        <title>Extensive sampling of basidiomycete genomes demonstrates inadequacy of the white-rot/brown-rot paradigm for wood decay fungi.</title>
        <authorList>
            <person name="Riley R."/>
            <person name="Salamov A.A."/>
            <person name="Brown D.W."/>
            <person name="Nagy L.G."/>
            <person name="Floudas D."/>
            <person name="Held B.W."/>
            <person name="Levasseur A."/>
            <person name="Lombard V."/>
            <person name="Morin E."/>
            <person name="Otillar R."/>
            <person name="Lindquist E.A."/>
            <person name="Sun H."/>
            <person name="LaButti K.M."/>
            <person name="Schmutz J."/>
            <person name="Jabbour D."/>
            <person name="Luo H."/>
            <person name="Baker S.E."/>
            <person name="Pisabarro A.G."/>
            <person name="Walton J.D."/>
            <person name="Blanchette R.A."/>
            <person name="Henrissat B."/>
            <person name="Martin F."/>
            <person name="Cullen D."/>
            <person name="Hibbett D.S."/>
            <person name="Grigoriev I.V."/>
        </authorList>
    </citation>
    <scope>NUCLEOTIDE SEQUENCE [LARGE SCALE GENOMIC DNA]</scope>
    <source>
        <strain evidence="3">CBS 339.88</strain>
    </source>
</reference>
<keyword evidence="1" id="KW-0732">Signal</keyword>
<gene>
    <name evidence="2" type="ORF">GALMADRAFT_282011</name>
</gene>
<sequence>MKLLFFLASLFAASQAQFSIGAPKAGATLHAGQKVGVQVIVPIDTSPAAGVEEVSLVVGIVGCGSAACPAPSADLGEILFIGKFVGQGVIGNTLNQFENFTFTVPSDISGKASVQVQHAYVLTPPGHSLPSIEYTSVAVQVK</sequence>
<accession>A0A067SSU3</accession>
<dbReference type="Proteomes" id="UP000027222">
    <property type="component" value="Unassembled WGS sequence"/>
</dbReference>
<feature type="chain" id="PRO_5001648579" description="Phosphatidylglycerol/phosphatidylinositol transfer protein" evidence="1">
    <location>
        <begin position="17"/>
        <end position="142"/>
    </location>
</feature>
<protein>
    <recommendedName>
        <fullName evidence="4">Phosphatidylglycerol/phosphatidylinositol transfer protein</fullName>
    </recommendedName>
</protein>
<evidence type="ECO:0000313" key="2">
    <source>
        <dbReference type="EMBL" id="KDR70764.1"/>
    </source>
</evidence>
<dbReference type="EMBL" id="KL142395">
    <property type="protein sequence ID" value="KDR70764.1"/>
    <property type="molecule type" value="Genomic_DNA"/>
</dbReference>
<keyword evidence="3" id="KW-1185">Reference proteome</keyword>
<name>A0A067SSU3_GALM3</name>
<feature type="signal peptide" evidence="1">
    <location>
        <begin position="1"/>
        <end position="16"/>
    </location>
</feature>
<evidence type="ECO:0008006" key="4">
    <source>
        <dbReference type="Google" id="ProtNLM"/>
    </source>
</evidence>
<evidence type="ECO:0000313" key="3">
    <source>
        <dbReference type="Proteomes" id="UP000027222"/>
    </source>
</evidence>
<dbReference type="HOGENOM" id="CLU_137500_1_0_1"/>